<evidence type="ECO:0000313" key="3">
    <source>
        <dbReference type="Proteomes" id="UP000746535"/>
    </source>
</evidence>
<evidence type="ECO:0000313" key="2">
    <source>
        <dbReference type="EMBL" id="NJP01249.1"/>
    </source>
</evidence>
<name>A0ABX0YGD0_9PSED</name>
<dbReference type="Pfam" id="PF09346">
    <property type="entry name" value="SMI1_KNR4"/>
    <property type="match status" value="1"/>
</dbReference>
<dbReference type="Proteomes" id="UP000746535">
    <property type="component" value="Unassembled WGS sequence"/>
</dbReference>
<gene>
    <name evidence="2" type="ORF">HBH25_10280</name>
</gene>
<proteinExistence type="predicted"/>
<accession>A0ABX0YGD0</accession>
<dbReference type="InterPro" id="IPR018958">
    <property type="entry name" value="Knr4/Smi1-like_dom"/>
</dbReference>
<dbReference type="InterPro" id="IPR037883">
    <property type="entry name" value="Knr4/Smi1-like_sf"/>
</dbReference>
<protein>
    <submittedName>
        <fullName evidence="2">SMI1/KNR4 family protein</fullName>
    </submittedName>
</protein>
<reference evidence="2 3" key="1">
    <citation type="submission" date="2020-03" db="EMBL/GenBank/DDBJ databases">
        <authorList>
            <person name="Wang L."/>
            <person name="He N."/>
            <person name="Li Y."/>
            <person name="Fang Y."/>
            <person name="Zhang F."/>
        </authorList>
    </citation>
    <scope>NUCLEOTIDE SEQUENCE [LARGE SCALE GENOMIC DNA]</scope>
    <source>
        <strain evidence="3">hsmgli-8</strain>
    </source>
</reference>
<evidence type="ECO:0000259" key="1">
    <source>
        <dbReference type="SMART" id="SM00860"/>
    </source>
</evidence>
<dbReference type="EMBL" id="JAAVJI010000004">
    <property type="protein sequence ID" value="NJP01249.1"/>
    <property type="molecule type" value="Genomic_DNA"/>
</dbReference>
<dbReference type="RefSeq" id="WP_168083812.1">
    <property type="nucleotide sequence ID" value="NZ_JAAVJI010000004.1"/>
</dbReference>
<sequence>MVDMMGSKTDLSEVEFLDFESSFNSVLPARFKTYYLKKNGGFPSEEDVESGRWGLPVNGFYSIKYGNLKISDVIESIKEISPLSSTHGTWSKGWFVPFAYDSGGNSIFISLRKIDYGFVYIYAQDGDNLLKISESFDDFLVKLGVD</sequence>
<feature type="domain" description="Knr4/Smi1-like" evidence="1">
    <location>
        <begin position="10"/>
        <end position="142"/>
    </location>
</feature>
<keyword evidence="3" id="KW-1185">Reference proteome</keyword>
<organism evidence="2 3">
    <name type="scientific">Pseudomonas quercus</name>
    <dbReference type="NCBI Taxonomy" id="2722792"/>
    <lineage>
        <taxon>Bacteria</taxon>
        <taxon>Pseudomonadati</taxon>
        <taxon>Pseudomonadota</taxon>
        <taxon>Gammaproteobacteria</taxon>
        <taxon>Pseudomonadales</taxon>
        <taxon>Pseudomonadaceae</taxon>
        <taxon>Pseudomonas</taxon>
    </lineage>
</organism>
<dbReference type="SMART" id="SM00860">
    <property type="entry name" value="SMI1_KNR4"/>
    <property type="match status" value="1"/>
</dbReference>
<dbReference type="Gene3D" id="3.40.1580.10">
    <property type="entry name" value="SMI1/KNR4-like"/>
    <property type="match status" value="1"/>
</dbReference>
<comment type="caution">
    <text evidence="2">The sequence shown here is derived from an EMBL/GenBank/DDBJ whole genome shotgun (WGS) entry which is preliminary data.</text>
</comment>
<dbReference type="SUPFAM" id="SSF160631">
    <property type="entry name" value="SMI1/KNR4-like"/>
    <property type="match status" value="1"/>
</dbReference>